<dbReference type="EMBL" id="FZOA01000012">
    <property type="protein sequence ID" value="SNS02602.1"/>
    <property type="molecule type" value="Genomic_DNA"/>
</dbReference>
<accession>A0A239B4Y2</accession>
<dbReference type="Pfam" id="PF20172">
    <property type="entry name" value="DUF6538"/>
    <property type="match status" value="1"/>
</dbReference>
<dbReference type="AlphaFoldDB" id="A0A239B4Y2"/>
<name>A0A239B4Y2_9PROT</name>
<keyword evidence="3" id="KW-1185">Reference proteome</keyword>
<dbReference type="RefSeq" id="WP_089376336.1">
    <property type="nucleotide sequence ID" value="NZ_FZOA01000012.1"/>
</dbReference>
<evidence type="ECO:0000259" key="1">
    <source>
        <dbReference type="Pfam" id="PF20172"/>
    </source>
</evidence>
<proteinExistence type="predicted"/>
<dbReference type="InterPro" id="IPR046668">
    <property type="entry name" value="DUF6538"/>
</dbReference>
<organism evidence="2 3">
    <name type="scientific">Methylobacillus rhizosphaerae</name>
    <dbReference type="NCBI Taxonomy" id="551994"/>
    <lineage>
        <taxon>Bacteria</taxon>
        <taxon>Pseudomonadati</taxon>
        <taxon>Pseudomonadota</taxon>
        <taxon>Betaproteobacteria</taxon>
        <taxon>Nitrosomonadales</taxon>
        <taxon>Methylophilaceae</taxon>
        <taxon>Methylobacillus</taxon>
    </lineage>
</organism>
<protein>
    <recommendedName>
        <fullName evidence="1">DUF6538 domain-containing protein</fullName>
    </recommendedName>
</protein>
<reference evidence="3" key="1">
    <citation type="submission" date="2017-06" db="EMBL/GenBank/DDBJ databases">
        <authorList>
            <person name="Varghese N."/>
            <person name="Submissions S."/>
        </authorList>
    </citation>
    <scope>NUCLEOTIDE SEQUENCE [LARGE SCALE GENOMIC DNA]</scope>
    <source>
        <strain evidence="3">Ca-68</strain>
    </source>
</reference>
<evidence type="ECO:0000313" key="3">
    <source>
        <dbReference type="Proteomes" id="UP000198305"/>
    </source>
</evidence>
<sequence length="110" mass="12800">MTKRAPDMTVQDYIYKVDSTWYFRLTIPKQVRNFIQDSLKAGDDISHIIPEQLQKKYSSKEIKLSLETKDYSAAKKLRDRHLATYNSFFEALLGLISPNETIEAARNILD</sequence>
<gene>
    <name evidence="2" type="ORF">SAMN05192560_2283</name>
</gene>
<evidence type="ECO:0000313" key="2">
    <source>
        <dbReference type="EMBL" id="SNS02602.1"/>
    </source>
</evidence>
<feature type="domain" description="DUF6538" evidence="1">
    <location>
        <begin position="49"/>
        <end position="92"/>
    </location>
</feature>
<dbReference type="Proteomes" id="UP000198305">
    <property type="component" value="Unassembled WGS sequence"/>
</dbReference>